<keyword evidence="3" id="KW-0547">Nucleotide-binding</keyword>
<evidence type="ECO:0000313" key="12">
    <source>
        <dbReference type="EMBL" id="VFJ76016.1"/>
    </source>
</evidence>
<evidence type="ECO:0000256" key="1">
    <source>
        <dbReference type="ARBA" id="ARBA00022448"/>
    </source>
</evidence>
<evidence type="ECO:0000256" key="10">
    <source>
        <dbReference type="SAM" id="MobiDB-lite"/>
    </source>
</evidence>
<dbReference type="EMBL" id="CAADFE010000095">
    <property type="protein sequence ID" value="VFJ76016.1"/>
    <property type="molecule type" value="Genomic_DNA"/>
</dbReference>
<dbReference type="InterPro" id="IPR003439">
    <property type="entry name" value="ABC_transporter-like_ATP-bd"/>
</dbReference>
<evidence type="ECO:0000256" key="4">
    <source>
        <dbReference type="ARBA" id="ARBA00022833"/>
    </source>
</evidence>
<dbReference type="Gene3D" id="3.40.50.300">
    <property type="entry name" value="P-loop containing nucleotide triphosphate hydrolases"/>
    <property type="match status" value="1"/>
</dbReference>
<dbReference type="InterPro" id="IPR027417">
    <property type="entry name" value="P-loop_NTPase"/>
</dbReference>
<evidence type="ECO:0000256" key="5">
    <source>
        <dbReference type="ARBA" id="ARBA00022840"/>
    </source>
</evidence>
<evidence type="ECO:0000256" key="8">
    <source>
        <dbReference type="ARBA" id="ARBA00023065"/>
    </source>
</evidence>
<gene>
    <name evidence="12" type="ORF">BECKFW1821C_GA0114237_10954</name>
</gene>
<dbReference type="SMART" id="SM00382">
    <property type="entry name" value="AAA"/>
    <property type="match status" value="1"/>
</dbReference>
<dbReference type="InterPro" id="IPR050153">
    <property type="entry name" value="Metal_Ion_Import_ABC"/>
</dbReference>
<reference evidence="12" key="1">
    <citation type="submission" date="2019-02" db="EMBL/GenBank/DDBJ databases">
        <authorList>
            <person name="Gruber-Vodicka R. H."/>
            <person name="Seah K. B. B."/>
        </authorList>
    </citation>
    <scope>NUCLEOTIDE SEQUENCE</scope>
    <source>
        <strain evidence="12">BECK_BZ131</strain>
    </source>
</reference>
<dbReference type="PANTHER" id="PTHR42734">
    <property type="entry name" value="METAL TRANSPORT SYSTEM ATP-BINDING PROTEIN TM_0124-RELATED"/>
    <property type="match status" value="1"/>
</dbReference>
<sequence>MIYKIEKLSGTGFLSFIDKMNRVIIGVYTFETKDSIPHSDPFAICGGFHFVDALIEFLGFCTDSIPCERGIGTKGKEIDGIQLQYREKITHRFFSGEPQTNMTISLDTRECLIEARGISIQWGGRRILEDVDLSVARGEIVTLVGLNGSGKTTLVHVIVGLLRPDSGRIIRSAGLRIGFSPQSIQRDPTLPITVERFLTLGADAPRSRLDALLKEVGVDNLLDSQIANISGGELHRVILARALLREPDLLVLDEPVAGVDISGQSDLYRLIADIRDRRGCGVLLVSHDLHMVMAATDSVVCLNHHICCTGHPESVTQHPEFVSLFGKRVSEVLTVYTHHHNHRHNASGETVPIPAGEGGD</sequence>
<keyword evidence="7" id="KW-1278">Translocase</keyword>
<keyword evidence="9" id="KW-0472">Membrane</keyword>
<evidence type="ECO:0000256" key="9">
    <source>
        <dbReference type="ARBA" id="ARBA00023136"/>
    </source>
</evidence>
<evidence type="ECO:0000256" key="7">
    <source>
        <dbReference type="ARBA" id="ARBA00022967"/>
    </source>
</evidence>
<dbReference type="AlphaFoldDB" id="A0A450U145"/>
<name>A0A450U145_9GAMM</name>
<keyword evidence="5 12" id="KW-0067">ATP-binding</keyword>
<evidence type="ECO:0000259" key="11">
    <source>
        <dbReference type="PROSITE" id="PS50893"/>
    </source>
</evidence>
<dbReference type="GO" id="GO:0016887">
    <property type="term" value="F:ATP hydrolysis activity"/>
    <property type="evidence" value="ECO:0007669"/>
    <property type="project" value="InterPro"/>
</dbReference>
<keyword evidence="2" id="KW-1003">Cell membrane</keyword>
<feature type="region of interest" description="Disordered" evidence="10">
    <location>
        <begin position="341"/>
        <end position="360"/>
    </location>
</feature>
<keyword evidence="6" id="KW-0864">Zinc transport</keyword>
<accession>A0A450U145</accession>
<dbReference type="PROSITE" id="PS50893">
    <property type="entry name" value="ABC_TRANSPORTER_2"/>
    <property type="match status" value="1"/>
</dbReference>
<dbReference type="InterPro" id="IPR003593">
    <property type="entry name" value="AAA+_ATPase"/>
</dbReference>
<dbReference type="SUPFAM" id="SSF52540">
    <property type="entry name" value="P-loop containing nucleoside triphosphate hydrolases"/>
    <property type="match status" value="1"/>
</dbReference>
<dbReference type="FunFam" id="3.40.50.300:FF:000392">
    <property type="entry name" value="Zinc import ATP-binding protein ZnuC"/>
    <property type="match status" value="1"/>
</dbReference>
<dbReference type="GO" id="GO:0006829">
    <property type="term" value="P:zinc ion transport"/>
    <property type="evidence" value="ECO:0007669"/>
    <property type="project" value="UniProtKB-KW"/>
</dbReference>
<dbReference type="PANTHER" id="PTHR42734:SF9">
    <property type="entry name" value="ZINC IMPORT ATP-BINDING PROTEIN ZNUC"/>
    <property type="match status" value="1"/>
</dbReference>
<keyword evidence="8" id="KW-0406">Ion transport</keyword>
<proteinExistence type="predicted"/>
<evidence type="ECO:0000256" key="2">
    <source>
        <dbReference type="ARBA" id="ARBA00022475"/>
    </source>
</evidence>
<dbReference type="GO" id="GO:0005524">
    <property type="term" value="F:ATP binding"/>
    <property type="evidence" value="ECO:0007669"/>
    <property type="project" value="UniProtKB-KW"/>
</dbReference>
<evidence type="ECO:0000256" key="3">
    <source>
        <dbReference type="ARBA" id="ARBA00022741"/>
    </source>
</evidence>
<dbReference type="GO" id="GO:0010043">
    <property type="term" value="P:response to zinc ion"/>
    <property type="evidence" value="ECO:0007669"/>
    <property type="project" value="TreeGrafter"/>
</dbReference>
<feature type="domain" description="ABC transporter" evidence="11">
    <location>
        <begin position="113"/>
        <end position="328"/>
    </location>
</feature>
<organism evidence="12">
    <name type="scientific">Candidatus Kentrum sp. FW</name>
    <dbReference type="NCBI Taxonomy" id="2126338"/>
    <lineage>
        <taxon>Bacteria</taxon>
        <taxon>Pseudomonadati</taxon>
        <taxon>Pseudomonadota</taxon>
        <taxon>Gammaproteobacteria</taxon>
        <taxon>Candidatus Kentrum</taxon>
    </lineage>
</organism>
<protein>
    <submittedName>
        <fullName evidence="12">Zinc transport system ATP-binding protein</fullName>
    </submittedName>
</protein>
<keyword evidence="4" id="KW-0862">Zinc</keyword>
<dbReference type="Pfam" id="PF00005">
    <property type="entry name" value="ABC_tran"/>
    <property type="match status" value="1"/>
</dbReference>
<evidence type="ECO:0000256" key="6">
    <source>
        <dbReference type="ARBA" id="ARBA00022906"/>
    </source>
</evidence>
<keyword evidence="1" id="KW-0813">Transport</keyword>